<name>A0A395RY40_FUSSP</name>
<dbReference type="Proteomes" id="UP000266152">
    <property type="component" value="Unassembled WGS sequence"/>
</dbReference>
<dbReference type="Pfam" id="PF22917">
    <property type="entry name" value="PRISE"/>
    <property type="match status" value="1"/>
</dbReference>
<dbReference type="InterPro" id="IPR036291">
    <property type="entry name" value="NAD(P)-bd_dom_sf"/>
</dbReference>
<evidence type="ECO:0000313" key="3">
    <source>
        <dbReference type="Proteomes" id="UP000266152"/>
    </source>
</evidence>
<protein>
    <recommendedName>
        <fullName evidence="1">PRISE-like Rossmann-fold domain-containing protein</fullName>
    </recommendedName>
</protein>
<dbReference type="EMBL" id="PXOF01000108">
    <property type="protein sequence ID" value="RGP64965.1"/>
    <property type="molecule type" value="Genomic_DNA"/>
</dbReference>
<proteinExistence type="predicted"/>
<organism evidence="2 3">
    <name type="scientific">Fusarium sporotrichioides</name>
    <dbReference type="NCBI Taxonomy" id="5514"/>
    <lineage>
        <taxon>Eukaryota</taxon>
        <taxon>Fungi</taxon>
        <taxon>Dikarya</taxon>
        <taxon>Ascomycota</taxon>
        <taxon>Pezizomycotina</taxon>
        <taxon>Sordariomycetes</taxon>
        <taxon>Hypocreomycetidae</taxon>
        <taxon>Hypocreales</taxon>
        <taxon>Nectriaceae</taxon>
        <taxon>Fusarium</taxon>
    </lineage>
</organism>
<dbReference type="SUPFAM" id="SSF51735">
    <property type="entry name" value="NAD(P)-binding Rossmann-fold domains"/>
    <property type="match status" value="1"/>
</dbReference>
<dbReference type="InterPro" id="IPR055222">
    <property type="entry name" value="PRISE-like_Rossmann-fold"/>
</dbReference>
<dbReference type="PANTHER" id="PTHR32487:SF0">
    <property type="entry name" value="3-OXO-DELTA(4,5)-STEROID 5-BETA-REDUCTASE"/>
    <property type="match status" value="1"/>
</dbReference>
<reference evidence="2 3" key="1">
    <citation type="journal article" date="2018" name="PLoS Pathog.">
        <title>Evolution of structural diversity of trichothecenes, a family of toxins produced by plant pathogenic and entomopathogenic fungi.</title>
        <authorList>
            <person name="Proctor R.H."/>
            <person name="McCormick S.P."/>
            <person name="Kim H.S."/>
            <person name="Cardoza R.E."/>
            <person name="Stanley A.M."/>
            <person name="Lindo L."/>
            <person name="Kelly A."/>
            <person name="Brown D.W."/>
            <person name="Lee T."/>
            <person name="Vaughan M.M."/>
            <person name="Alexander N.J."/>
            <person name="Busman M."/>
            <person name="Gutierrez S."/>
        </authorList>
    </citation>
    <scope>NUCLEOTIDE SEQUENCE [LARGE SCALE GENOMIC DNA]</scope>
    <source>
        <strain evidence="2 3">NRRL 3299</strain>
    </source>
</reference>
<dbReference type="AlphaFoldDB" id="A0A395RY40"/>
<accession>A0A395RY40</accession>
<evidence type="ECO:0000313" key="2">
    <source>
        <dbReference type="EMBL" id="RGP64965.1"/>
    </source>
</evidence>
<gene>
    <name evidence="2" type="ORF">FSPOR_7579</name>
</gene>
<feature type="domain" description="PRISE-like Rossmann-fold" evidence="1">
    <location>
        <begin position="54"/>
        <end position="189"/>
    </location>
</feature>
<keyword evidence="3" id="KW-1185">Reference proteome</keyword>
<dbReference type="Gene3D" id="3.40.50.720">
    <property type="entry name" value="NAD(P)-binding Rossmann-like Domain"/>
    <property type="match status" value="1"/>
</dbReference>
<evidence type="ECO:0000259" key="1">
    <source>
        <dbReference type="Pfam" id="PF22917"/>
    </source>
</evidence>
<sequence length="393" mass="44158">MAPARGKVAFVAGANGITGNAIIEHLIRKPESECSIALDFLNLVELIQRTAALCHDVTHAFFTSYVHIADSAKLRDCNVPLLHKFLVAIDTVAASKLQRACLQTGGKVSKGHSTVSHCGLAIVSSIMVPTLDLLKSLFTKEMGRYEDKGENFYYSQEDFLCTLAAKHSWNRNVIRPNAIIGYTPADMIMGVPPIFPGNKFFFDQCVDYSSYAPSIADPSDWAVTDKHTENEALNHQNSYVFVWKQLYGRLGRYFGIGDPELTEWAAKGNRERMAKNFLMIEWRKGKKQVWERVLARYGGQLEAFEPGTWDFFDWARYDDTYDTYVETFRAFGQATQVSLAPPPYDAVTLMKAKVNKEQNGVATNGVSHDELKNGLENEFQKGHFENEDLAVKI</sequence>
<dbReference type="STRING" id="5514.A0A395RY40"/>
<dbReference type="PANTHER" id="PTHR32487">
    <property type="entry name" value="3-OXO-DELTA(4,5)-STEROID 5-BETA-REDUCTASE"/>
    <property type="match status" value="1"/>
</dbReference>
<comment type="caution">
    <text evidence="2">The sequence shown here is derived from an EMBL/GenBank/DDBJ whole genome shotgun (WGS) entry which is preliminary data.</text>
</comment>